<feature type="chain" id="PRO_5022076130" evidence="2">
    <location>
        <begin position="27"/>
        <end position="614"/>
    </location>
</feature>
<evidence type="ECO:0000256" key="1">
    <source>
        <dbReference type="SAM" id="MobiDB-lite"/>
    </source>
</evidence>
<dbReference type="CDD" id="cd15482">
    <property type="entry name" value="Sialidase_non-viral"/>
    <property type="match status" value="1"/>
</dbReference>
<organism evidence="4 5">
    <name type="scientific">Actinoallomurus bryophytorum</name>
    <dbReference type="NCBI Taxonomy" id="1490222"/>
    <lineage>
        <taxon>Bacteria</taxon>
        <taxon>Bacillati</taxon>
        <taxon>Actinomycetota</taxon>
        <taxon>Actinomycetes</taxon>
        <taxon>Streptosporangiales</taxon>
        <taxon>Thermomonosporaceae</taxon>
        <taxon>Actinoallomurus</taxon>
    </lineage>
</organism>
<keyword evidence="5" id="KW-1185">Reference proteome</keyword>
<accession>A0A543CTQ0</accession>
<dbReference type="SUPFAM" id="SSF50939">
    <property type="entry name" value="Sialidases"/>
    <property type="match status" value="2"/>
</dbReference>
<gene>
    <name evidence="4" type="ORF">FB559_6188</name>
</gene>
<dbReference type="InterPro" id="IPR011040">
    <property type="entry name" value="Sialidase"/>
</dbReference>
<evidence type="ECO:0000256" key="2">
    <source>
        <dbReference type="SAM" id="SignalP"/>
    </source>
</evidence>
<proteinExistence type="predicted"/>
<sequence length="614" mass="63530">MSRITRALVVPVVLAASLVAGGHATAAPTVRTFESDPVGQVPPACTTPSGAAAALVSSARGYQSARSLRLDDPSTTKITKVACAQPAQQGAELSFTAYPAALPNGFLVDLLGHQTGVAGVQTVFHLAVDGTGRVRWYDGVNWTQVAPAGTVPKADWTSFDVRVPSDQSAAHVYVGGRYVGDGGPVGVRALADITGYQFSSDGTPTSGDDVYLDDVGFGPAVNTPPPGGTAPFGIAPPVTVDQSPTPMQMPNAAVIEPHGTGRRVLLAYPAHGDDNTTTGTRYAHSDDMGRTWTVDQAANPMPDAASYNLTRLRDGDVLAVAYHTYMVAGSGDLKAEVDSSVSHDGGATWTARTGVMTAPTAMRPISTQTDRPGYSQGGYALVHPVVEDAGGTLYQSGYGFYAADTKYRQIVLKSTDGGVNWTVAATVAVNPDLTTAAGYEGFCEGALERVADGSLLIVMRIGSYLPMYVSRSTDDGATWSAATPLVAAGQNVVSVYPSLSLLPGGSLVLMVGRPGLALLSSPDGSGHTWTRPVEADYQNSANGVLLPTGPDSMLVFGDRGANWSHPTPSPYSIWSRMVTVSVSARGDDPPEPPDVGGSAPHAPRGLGSEGSLRS</sequence>
<keyword evidence="2" id="KW-0732">Signal</keyword>
<evidence type="ECO:0000259" key="3">
    <source>
        <dbReference type="Pfam" id="PF13088"/>
    </source>
</evidence>
<dbReference type="InterPro" id="IPR036278">
    <property type="entry name" value="Sialidase_sf"/>
</dbReference>
<dbReference type="Gene3D" id="2.120.10.10">
    <property type="match status" value="2"/>
</dbReference>
<name>A0A543CTQ0_9ACTN</name>
<dbReference type="EMBL" id="VFOZ01000001">
    <property type="protein sequence ID" value="TQM00475.1"/>
    <property type="molecule type" value="Genomic_DNA"/>
</dbReference>
<reference evidence="4 5" key="1">
    <citation type="submission" date="2019-06" db="EMBL/GenBank/DDBJ databases">
        <title>Sequencing the genomes of 1000 actinobacteria strains.</title>
        <authorList>
            <person name="Klenk H.-P."/>
        </authorList>
    </citation>
    <scope>NUCLEOTIDE SEQUENCE [LARGE SCALE GENOMIC DNA]</scope>
    <source>
        <strain evidence="4 5">DSM 102200</strain>
    </source>
</reference>
<evidence type="ECO:0000313" key="5">
    <source>
        <dbReference type="Proteomes" id="UP000316096"/>
    </source>
</evidence>
<evidence type="ECO:0000313" key="4">
    <source>
        <dbReference type="EMBL" id="TQM00475.1"/>
    </source>
</evidence>
<dbReference type="Pfam" id="PF13088">
    <property type="entry name" value="BNR_2"/>
    <property type="match status" value="1"/>
</dbReference>
<feature type="region of interest" description="Disordered" evidence="1">
    <location>
        <begin position="582"/>
        <end position="614"/>
    </location>
</feature>
<dbReference type="OrthoDB" id="41724at2"/>
<feature type="signal peptide" evidence="2">
    <location>
        <begin position="1"/>
        <end position="26"/>
    </location>
</feature>
<dbReference type="Proteomes" id="UP000316096">
    <property type="component" value="Unassembled WGS sequence"/>
</dbReference>
<comment type="caution">
    <text evidence="4">The sequence shown here is derived from an EMBL/GenBank/DDBJ whole genome shotgun (WGS) entry which is preliminary data.</text>
</comment>
<dbReference type="PANTHER" id="PTHR43752:SF2">
    <property type="entry name" value="BNR_ASP-BOX REPEAT FAMILY PROTEIN"/>
    <property type="match status" value="1"/>
</dbReference>
<dbReference type="RefSeq" id="WP_141960041.1">
    <property type="nucleotide sequence ID" value="NZ_VFOZ01000001.1"/>
</dbReference>
<feature type="domain" description="Sialidase" evidence="3">
    <location>
        <begin position="320"/>
        <end position="533"/>
    </location>
</feature>
<dbReference type="AlphaFoldDB" id="A0A543CTQ0"/>
<protein>
    <submittedName>
        <fullName evidence="4">BNR repeat protein</fullName>
    </submittedName>
</protein>
<dbReference type="PANTHER" id="PTHR43752">
    <property type="entry name" value="BNR/ASP-BOX REPEAT FAMILY PROTEIN"/>
    <property type="match status" value="1"/>
</dbReference>